<organism evidence="1 2">
    <name type="scientific">Potamilus streckersoni</name>
    <dbReference type="NCBI Taxonomy" id="2493646"/>
    <lineage>
        <taxon>Eukaryota</taxon>
        <taxon>Metazoa</taxon>
        <taxon>Spiralia</taxon>
        <taxon>Lophotrochozoa</taxon>
        <taxon>Mollusca</taxon>
        <taxon>Bivalvia</taxon>
        <taxon>Autobranchia</taxon>
        <taxon>Heteroconchia</taxon>
        <taxon>Palaeoheterodonta</taxon>
        <taxon>Unionida</taxon>
        <taxon>Unionoidea</taxon>
        <taxon>Unionidae</taxon>
        <taxon>Ambleminae</taxon>
        <taxon>Lampsilini</taxon>
        <taxon>Potamilus</taxon>
    </lineage>
</organism>
<keyword evidence="2" id="KW-1185">Reference proteome</keyword>
<dbReference type="EMBL" id="JAEAOA010000109">
    <property type="protein sequence ID" value="KAK3580073.1"/>
    <property type="molecule type" value="Genomic_DNA"/>
</dbReference>
<gene>
    <name evidence="1" type="ORF">CHS0354_001025</name>
</gene>
<reference evidence="1" key="3">
    <citation type="submission" date="2023-05" db="EMBL/GenBank/DDBJ databases">
        <authorList>
            <person name="Smith C.H."/>
        </authorList>
    </citation>
    <scope>NUCLEOTIDE SEQUENCE</scope>
    <source>
        <strain evidence="1">CHS0354</strain>
        <tissue evidence="1">Mantle</tissue>
    </source>
</reference>
<dbReference type="AlphaFoldDB" id="A0AAE0RUT9"/>
<name>A0AAE0RUT9_9BIVA</name>
<sequence>MGPLCRPFAIPSLPSKKERLKRSVRVSLSTYGLMDRSDRHLNWNKDLITLTYADVSST</sequence>
<reference evidence="1" key="1">
    <citation type="journal article" date="2021" name="Genome Biol. Evol.">
        <title>A High-Quality Reference Genome for a Parasitic Bivalve with Doubly Uniparental Inheritance (Bivalvia: Unionida).</title>
        <authorList>
            <person name="Smith C.H."/>
        </authorList>
    </citation>
    <scope>NUCLEOTIDE SEQUENCE</scope>
    <source>
        <strain evidence="1">CHS0354</strain>
    </source>
</reference>
<accession>A0AAE0RUT9</accession>
<evidence type="ECO:0000313" key="1">
    <source>
        <dbReference type="EMBL" id="KAK3580073.1"/>
    </source>
</evidence>
<reference evidence="1" key="2">
    <citation type="journal article" date="2021" name="Genome Biol. Evol.">
        <title>Developing a high-quality reference genome for a parasitic bivalve with doubly uniparental inheritance (Bivalvia: Unionida).</title>
        <authorList>
            <person name="Smith C.H."/>
        </authorList>
    </citation>
    <scope>NUCLEOTIDE SEQUENCE</scope>
    <source>
        <strain evidence="1">CHS0354</strain>
        <tissue evidence="1">Mantle</tissue>
    </source>
</reference>
<proteinExistence type="predicted"/>
<dbReference type="Proteomes" id="UP001195483">
    <property type="component" value="Unassembled WGS sequence"/>
</dbReference>
<evidence type="ECO:0000313" key="2">
    <source>
        <dbReference type="Proteomes" id="UP001195483"/>
    </source>
</evidence>
<comment type="caution">
    <text evidence="1">The sequence shown here is derived from an EMBL/GenBank/DDBJ whole genome shotgun (WGS) entry which is preliminary data.</text>
</comment>
<protein>
    <submittedName>
        <fullName evidence="1">Uncharacterized protein</fullName>
    </submittedName>
</protein>